<dbReference type="AlphaFoldDB" id="A0A8K0UNY3"/>
<gene>
    <name evidence="2" type="ORF">BXZ70DRAFT_1024217</name>
</gene>
<protein>
    <recommendedName>
        <fullName evidence="1">DUF6593 domain-containing protein</fullName>
    </recommendedName>
</protein>
<proteinExistence type="predicted"/>
<evidence type="ECO:0000313" key="3">
    <source>
        <dbReference type="Proteomes" id="UP000813824"/>
    </source>
</evidence>
<organism evidence="2 3">
    <name type="scientific">Cristinia sonorae</name>
    <dbReference type="NCBI Taxonomy" id="1940300"/>
    <lineage>
        <taxon>Eukaryota</taxon>
        <taxon>Fungi</taxon>
        <taxon>Dikarya</taxon>
        <taxon>Basidiomycota</taxon>
        <taxon>Agaricomycotina</taxon>
        <taxon>Agaricomycetes</taxon>
        <taxon>Agaricomycetidae</taxon>
        <taxon>Agaricales</taxon>
        <taxon>Pleurotineae</taxon>
        <taxon>Stephanosporaceae</taxon>
        <taxon>Cristinia</taxon>
    </lineage>
</organism>
<evidence type="ECO:0000259" key="1">
    <source>
        <dbReference type="Pfam" id="PF20236"/>
    </source>
</evidence>
<evidence type="ECO:0000313" key="2">
    <source>
        <dbReference type="EMBL" id="KAH8100366.1"/>
    </source>
</evidence>
<dbReference type="Proteomes" id="UP000813824">
    <property type="component" value="Unassembled WGS sequence"/>
</dbReference>
<comment type="caution">
    <text evidence="2">The sequence shown here is derived from an EMBL/GenBank/DDBJ whole genome shotgun (WGS) entry which is preliminary data.</text>
</comment>
<keyword evidence="3" id="KW-1185">Reference proteome</keyword>
<reference evidence="2" key="1">
    <citation type="journal article" date="2021" name="New Phytol.">
        <title>Evolutionary innovations through gain and loss of genes in the ectomycorrhizal Boletales.</title>
        <authorList>
            <person name="Wu G."/>
            <person name="Miyauchi S."/>
            <person name="Morin E."/>
            <person name="Kuo A."/>
            <person name="Drula E."/>
            <person name="Varga T."/>
            <person name="Kohler A."/>
            <person name="Feng B."/>
            <person name="Cao Y."/>
            <person name="Lipzen A."/>
            <person name="Daum C."/>
            <person name="Hundley H."/>
            <person name="Pangilinan J."/>
            <person name="Johnson J."/>
            <person name="Barry K."/>
            <person name="LaButti K."/>
            <person name="Ng V."/>
            <person name="Ahrendt S."/>
            <person name="Min B."/>
            <person name="Choi I.G."/>
            <person name="Park H."/>
            <person name="Plett J.M."/>
            <person name="Magnuson J."/>
            <person name="Spatafora J.W."/>
            <person name="Nagy L.G."/>
            <person name="Henrissat B."/>
            <person name="Grigoriev I.V."/>
            <person name="Yang Z.L."/>
            <person name="Xu J."/>
            <person name="Martin F.M."/>
        </authorList>
    </citation>
    <scope>NUCLEOTIDE SEQUENCE</scope>
    <source>
        <strain evidence="2">KKN 215</strain>
    </source>
</reference>
<dbReference type="EMBL" id="JAEVFJ010000016">
    <property type="protein sequence ID" value="KAH8100366.1"/>
    <property type="molecule type" value="Genomic_DNA"/>
</dbReference>
<feature type="domain" description="DUF6593" evidence="1">
    <location>
        <begin position="21"/>
        <end position="171"/>
    </location>
</feature>
<dbReference type="InterPro" id="IPR046528">
    <property type="entry name" value="DUF6593"/>
</dbReference>
<name>A0A8K0UNY3_9AGAR</name>
<accession>A0A8K0UNY3</accession>
<sequence length="205" mass="22456">MTEDILEQQLPGCRILEFTRDSFLNSALVDASTGETVYTIHTQIGTVSGMRTSLQINDSEIVSITKGAILQPDNIAFKGREPMKIKDWIRERTFSDFNVAQTNDSVIRYMWANAPNSPRSGTISLCAQHIPDHPIAWFYASVASDPPRPAKVIIHPDAFIMQDAVIASLLADEYVDRSAARVHFGGGRPGAAPLVAAMGHNAYLS</sequence>
<dbReference type="Pfam" id="PF20236">
    <property type="entry name" value="DUF6593"/>
    <property type="match status" value="1"/>
</dbReference>